<protein>
    <recommendedName>
        <fullName evidence="3">Phage protein</fullName>
    </recommendedName>
</protein>
<evidence type="ECO:0000313" key="2">
    <source>
        <dbReference type="Proteomes" id="UP001212327"/>
    </source>
</evidence>
<dbReference type="EMBL" id="JAQLSF010000002">
    <property type="protein sequence ID" value="MDB1566155.1"/>
    <property type="molecule type" value="Genomic_DNA"/>
</dbReference>
<comment type="caution">
    <text evidence="1">The sequence shown here is derived from an EMBL/GenBank/DDBJ whole genome shotgun (WGS) entry which is preliminary data.</text>
</comment>
<gene>
    <name evidence="1" type="ORF">PGA78_15685</name>
</gene>
<dbReference type="AlphaFoldDB" id="A0AAW6ABY2"/>
<name>A0AAW6ABY2_LACPA</name>
<organism evidence="1 2">
    <name type="scientific">Lacticaseibacillus paracasei</name>
    <name type="common">Lactobacillus paracasei</name>
    <dbReference type="NCBI Taxonomy" id="1597"/>
    <lineage>
        <taxon>Bacteria</taxon>
        <taxon>Bacillati</taxon>
        <taxon>Bacillota</taxon>
        <taxon>Bacilli</taxon>
        <taxon>Lactobacillales</taxon>
        <taxon>Lactobacillaceae</taxon>
        <taxon>Lacticaseibacillus</taxon>
    </lineage>
</organism>
<dbReference type="Proteomes" id="UP001212327">
    <property type="component" value="Unassembled WGS sequence"/>
</dbReference>
<evidence type="ECO:0000313" key="1">
    <source>
        <dbReference type="EMBL" id="MDB1566155.1"/>
    </source>
</evidence>
<reference evidence="1 2" key="1">
    <citation type="submission" date="2023-01" db="EMBL/GenBank/DDBJ databases">
        <title>Complete genome sequence of Lacticaseibacillus paracasei SRCM217440 isolated from Makgeolli.</title>
        <authorList>
            <person name="Yang H.-G."/>
            <person name="Jeong S.-J."/>
            <person name="Ha G.-S."/>
            <person name="Yang H.-J."/>
            <person name="Jeong D.-Y."/>
        </authorList>
    </citation>
    <scope>NUCLEOTIDE SEQUENCE [LARGE SCALE GENOMIC DNA]</scope>
    <source>
        <strain evidence="1 2">SRCM217440</strain>
    </source>
</reference>
<dbReference type="RefSeq" id="WP_272029431.1">
    <property type="nucleotide sequence ID" value="NZ_JAQLSF010000002.1"/>
</dbReference>
<evidence type="ECO:0008006" key="3">
    <source>
        <dbReference type="Google" id="ProtNLM"/>
    </source>
</evidence>
<sequence>MKTTYDEIVKQPCDKLAQIKQDMTYCYNKTVVPKKHDKKLLTKQLEEVVADSVAMNMVNAYYKTLAEFNKGNREWFVLAILCIELGVKPDKASAQELSALQMISSNITGNQAPLLNPDIKNAFKGAIKA</sequence>
<proteinExistence type="predicted"/>
<accession>A0AAW6ABY2</accession>